<sequence length="224" mass="25474">MCEVLKELKYVVRLLPAIDATKSETKETGAKVPNMRRTQQYSQRSSSSGKSTNNFERATKVNDMHSAWQDINGDDLQANYSDVEPEVCDAADIANSDGMEEVNTILRTQQLQHVISGVVGGDERMLAHKRFRKRRDRRRSSDNFNDKDNIINNHDSQRQHLSSSSYSSEEELTDTTKRFRENAQITQRRGSSSSEKHSCAALSRMPPHDIITNVQESSFKMICC</sequence>
<feature type="region of interest" description="Disordered" evidence="1">
    <location>
        <begin position="131"/>
        <end position="204"/>
    </location>
</feature>
<gene>
    <name evidence="2" type="ORF">CCAP1982_LOCUS10595</name>
</gene>
<evidence type="ECO:0000256" key="1">
    <source>
        <dbReference type="SAM" id="MobiDB-lite"/>
    </source>
</evidence>
<dbReference type="OrthoDB" id="10053234at2759"/>
<dbReference type="EMBL" id="CAJHJT010000023">
    <property type="protein sequence ID" value="CAD7002107.1"/>
    <property type="molecule type" value="Genomic_DNA"/>
</dbReference>
<feature type="compositionally biased region" description="Basic and acidic residues" evidence="1">
    <location>
        <begin position="139"/>
        <end position="149"/>
    </location>
</feature>
<dbReference type="AlphaFoldDB" id="A0A811UWN4"/>
<feature type="region of interest" description="Disordered" evidence="1">
    <location>
        <begin position="24"/>
        <end position="54"/>
    </location>
</feature>
<evidence type="ECO:0000313" key="3">
    <source>
        <dbReference type="Proteomes" id="UP000606786"/>
    </source>
</evidence>
<keyword evidence="3" id="KW-1185">Reference proteome</keyword>
<name>A0A811UWN4_CERCA</name>
<proteinExistence type="predicted"/>
<evidence type="ECO:0000313" key="2">
    <source>
        <dbReference type="EMBL" id="CAD7002107.1"/>
    </source>
</evidence>
<reference evidence="2" key="1">
    <citation type="submission" date="2020-11" db="EMBL/GenBank/DDBJ databases">
        <authorList>
            <person name="Whitehead M."/>
        </authorList>
    </citation>
    <scope>NUCLEOTIDE SEQUENCE</scope>
    <source>
        <strain evidence="2">EGII</strain>
    </source>
</reference>
<feature type="compositionally biased region" description="Polar residues" evidence="1">
    <location>
        <begin position="183"/>
        <end position="193"/>
    </location>
</feature>
<accession>A0A811UWN4</accession>
<comment type="caution">
    <text evidence="2">The sequence shown here is derived from an EMBL/GenBank/DDBJ whole genome shotgun (WGS) entry which is preliminary data.</text>
</comment>
<feature type="compositionally biased region" description="Low complexity" evidence="1">
    <location>
        <begin position="36"/>
        <end position="48"/>
    </location>
</feature>
<organism evidence="2 3">
    <name type="scientific">Ceratitis capitata</name>
    <name type="common">Mediterranean fruit fly</name>
    <name type="synonym">Tephritis capitata</name>
    <dbReference type="NCBI Taxonomy" id="7213"/>
    <lineage>
        <taxon>Eukaryota</taxon>
        <taxon>Metazoa</taxon>
        <taxon>Ecdysozoa</taxon>
        <taxon>Arthropoda</taxon>
        <taxon>Hexapoda</taxon>
        <taxon>Insecta</taxon>
        <taxon>Pterygota</taxon>
        <taxon>Neoptera</taxon>
        <taxon>Endopterygota</taxon>
        <taxon>Diptera</taxon>
        <taxon>Brachycera</taxon>
        <taxon>Muscomorpha</taxon>
        <taxon>Tephritoidea</taxon>
        <taxon>Tephritidae</taxon>
        <taxon>Ceratitis</taxon>
        <taxon>Ceratitis</taxon>
    </lineage>
</organism>
<dbReference type="Proteomes" id="UP000606786">
    <property type="component" value="Unassembled WGS sequence"/>
</dbReference>
<protein>
    <submittedName>
        <fullName evidence="2">(Mediterranean fruit fly) hypothetical protein</fullName>
    </submittedName>
</protein>